<evidence type="ECO:0000313" key="3">
    <source>
        <dbReference type="Proteomes" id="UP000230605"/>
    </source>
</evidence>
<organism evidence="2 3">
    <name type="scientific">Cercospora beticola</name>
    <name type="common">Sugarbeet leaf spot fungus</name>
    <dbReference type="NCBI Taxonomy" id="122368"/>
    <lineage>
        <taxon>Eukaryota</taxon>
        <taxon>Fungi</taxon>
        <taxon>Dikarya</taxon>
        <taxon>Ascomycota</taxon>
        <taxon>Pezizomycotina</taxon>
        <taxon>Dothideomycetes</taxon>
        <taxon>Dothideomycetidae</taxon>
        <taxon>Mycosphaerellales</taxon>
        <taxon>Mycosphaerellaceae</taxon>
        <taxon>Cercospora</taxon>
    </lineage>
</organism>
<comment type="caution">
    <text evidence="2">The sequence shown here is derived from an EMBL/GenBank/DDBJ whole genome shotgun (WGS) entry which is preliminary data.</text>
</comment>
<name>A0A2G5ICK9_CERBT</name>
<dbReference type="AlphaFoldDB" id="A0A2G5ICK9"/>
<dbReference type="OrthoDB" id="2564812at2759"/>
<reference evidence="2 3" key="1">
    <citation type="submission" date="2015-10" db="EMBL/GenBank/DDBJ databases">
        <title>The cercosporin biosynthetic gene cluster was horizontally transferred to several fungal lineages and shown to be expanded in Cercospora beticola based on microsynteny with recipient genomes.</title>
        <authorList>
            <person name="De Jonge R."/>
            <person name="Ebert M.K."/>
            <person name="Suttle J.C."/>
            <person name="Jurick Ii W.M."/>
            <person name="Secor G.A."/>
            <person name="Thomma B.P."/>
            <person name="Van De Peer Y."/>
            <person name="Bolton M.D."/>
        </authorList>
    </citation>
    <scope>NUCLEOTIDE SEQUENCE [LARGE SCALE GENOMIC DNA]</scope>
    <source>
        <strain evidence="2 3">09-40</strain>
    </source>
</reference>
<accession>A0A2G5ICK9</accession>
<dbReference type="InterPro" id="IPR056146">
    <property type="entry name" value="DUF7729"/>
</dbReference>
<proteinExistence type="predicted"/>
<sequence length="395" mass="42678">MESSAMTTATCAFSSRSSTTSPLAAVQPTWRGRHQEPVRNGFNLAHCNTQRASTIRQRRQQSRSPYRIPGKANLVQKFTVSLLFCLLLLCRASHAHQLLGQDDILPKELLYDRRAPPPPPRMHLEVRDEASVLASTTIRPSGSATATGDIQVATETATTLPRPFDSNLGNNFTTSTCPTFFERFLNDQAFASCLPLSLLLQTSSGFFTASRSLVRLTTILDSTCNVDFPTCSALMASYAQQVKQTANCGSDLAMGNPSVVQAYNGFLAYDTLYHAGCLNDDSGRYCYANAVTNSSSPTSSYIYYLPLGVQLPGGSRPACTTCLQNTMAIFAQTASNHTQPLNGDYHSAASQIQMNCGPTFVQATVQNSGSGSMQSTLQPLAFLVTILTLLLSFVG</sequence>
<dbReference type="PANTHER" id="PTHR39460:SF1">
    <property type="entry name" value="C6 TRANSCRIPTION FACTOR"/>
    <property type="match status" value="1"/>
</dbReference>
<protein>
    <recommendedName>
        <fullName evidence="1">DUF7729 domain-containing protein</fullName>
    </recommendedName>
</protein>
<dbReference type="Proteomes" id="UP000230605">
    <property type="component" value="Chromosome 1"/>
</dbReference>
<dbReference type="Pfam" id="PF24855">
    <property type="entry name" value="DUF7729"/>
    <property type="match status" value="1"/>
</dbReference>
<evidence type="ECO:0000313" key="2">
    <source>
        <dbReference type="EMBL" id="PIB02203.1"/>
    </source>
</evidence>
<gene>
    <name evidence="2" type="ORF">CB0940_00532</name>
</gene>
<feature type="domain" description="DUF7729" evidence="1">
    <location>
        <begin position="160"/>
        <end position="365"/>
    </location>
</feature>
<evidence type="ECO:0000259" key="1">
    <source>
        <dbReference type="Pfam" id="PF24855"/>
    </source>
</evidence>
<dbReference type="EMBL" id="LKMD01000100">
    <property type="protein sequence ID" value="PIB02203.1"/>
    <property type="molecule type" value="Genomic_DNA"/>
</dbReference>
<dbReference type="PANTHER" id="PTHR39460">
    <property type="entry name" value="EXPRESSED PROTEIN"/>
    <property type="match status" value="1"/>
</dbReference>